<evidence type="ECO:0000313" key="9">
    <source>
        <dbReference type="Proteomes" id="UP000298787"/>
    </source>
</evidence>
<feature type="transmembrane region" description="Helical" evidence="6">
    <location>
        <begin position="457"/>
        <end position="477"/>
    </location>
</feature>
<dbReference type="GO" id="GO:0022857">
    <property type="term" value="F:transmembrane transporter activity"/>
    <property type="evidence" value="ECO:0007669"/>
    <property type="project" value="InterPro"/>
</dbReference>
<dbReference type="GO" id="GO:0016020">
    <property type="term" value="C:membrane"/>
    <property type="evidence" value="ECO:0007669"/>
    <property type="project" value="UniProtKB-SubCell"/>
</dbReference>
<dbReference type="InterPro" id="IPR036259">
    <property type="entry name" value="MFS_trans_sf"/>
</dbReference>
<name>A0A4U5UJL8_COLLU</name>
<dbReference type="Gene3D" id="1.20.1250.20">
    <property type="entry name" value="MFS general substrate transporter like domains"/>
    <property type="match status" value="1"/>
</dbReference>
<evidence type="ECO:0000259" key="7">
    <source>
        <dbReference type="PROSITE" id="PS50850"/>
    </source>
</evidence>
<dbReference type="InterPro" id="IPR051068">
    <property type="entry name" value="MFS_Domain-Containing_Protein"/>
</dbReference>
<dbReference type="EMBL" id="CM014085">
    <property type="protein sequence ID" value="TKS74411.1"/>
    <property type="molecule type" value="Genomic_DNA"/>
</dbReference>
<dbReference type="InterPro" id="IPR011701">
    <property type="entry name" value="MFS"/>
</dbReference>
<dbReference type="PANTHER" id="PTHR23510:SF56">
    <property type="entry name" value="MAJOR FACILITATOR SUPERFAMILY DOMAIN-CONTAINING PROTEIN 8-LIKE"/>
    <property type="match status" value="1"/>
</dbReference>
<feature type="region of interest" description="Disordered" evidence="5">
    <location>
        <begin position="202"/>
        <end position="233"/>
    </location>
</feature>
<feature type="transmembrane region" description="Helical" evidence="6">
    <location>
        <begin position="102"/>
        <end position="122"/>
    </location>
</feature>
<feature type="domain" description="Major facilitator superfamily (MFS) profile" evidence="7">
    <location>
        <begin position="10"/>
        <end position="480"/>
    </location>
</feature>
<feature type="transmembrane region" description="Helical" evidence="6">
    <location>
        <begin position="335"/>
        <end position="356"/>
    </location>
</feature>
<evidence type="ECO:0000256" key="5">
    <source>
        <dbReference type="SAM" id="MobiDB-lite"/>
    </source>
</evidence>
<protein>
    <submittedName>
        <fullName evidence="8">Major facilitator superfamily domain-containing protein 8</fullName>
    </submittedName>
</protein>
<dbReference type="Pfam" id="PF07690">
    <property type="entry name" value="MFS_1"/>
    <property type="match status" value="1"/>
</dbReference>
<dbReference type="PROSITE" id="PS50850">
    <property type="entry name" value="MFS"/>
    <property type="match status" value="1"/>
</dbReference>
<feature type="transmembrane region" description="Helical" evidence="6">
    <location>
        <begin position="298"/>
        <end position="315"/>
    </location>
</feature>
<sequence length="498" mass="54862">MDHRRKRKLTFFTIGLLFLLSGVEYAVILPTIWRYLQTLDAAPYFLGLALSAFSLSGLLSGPLFGHWSDRTGTTKKIILFANLFEIIGNFLYFMGFSKWLLLSSRLVAGIGTGAGSAIFGFLTRSTSPDDRATVFAAVMACRQAGLLIGPAFNIFLRLCDFHLGPFVVNKYTAPGLFMCLLWILLQLAVVFMYWDLPPLERGRSKVSSTNQSREEEDEQQHVEEDNDEEKPLMGSQEALESYGSVVASNTPTYHSPAASNAALNHISPPASPVPPDSHETSSPFKNFSISREFLREEVVVLLAAQFITLFNQTALETMVTPLTQKYFGYGELENSIMYCLCGVEVIAGFLFVRWLSRRVAERVVLAIGLTICNISGVWCLIFLAKPLGGFPWQLAEFIIGVFLQVLGLPFVAVAQVSLFSKVTAEKTQGFSQGVRRSVGGLATILGPLWAGGLTDNMYIMMGVMMALLALLTMMLGFSYDRLVAPATEEQVDDSDSCS</sequence>
<organism evidence="8 9">
    <name type="scientific">Collichthys lucidus</name>
    <name type="common">Big head croaker</name>
    <name type="synonym">Sciaena lucida</name>
    <dbReference type="NCBI Taxonomy" id="240159"/>
    <lineage>
        <taxon>Eukaryota</taxon>
        <taxon>Metazoa</taxon>
        <taxon>Chordata</taxon>
        <taxon>Craniata</taxon>
        <taxon>Vertebrata</taxon>
        <taxon>Euteleostomi</taxon>
        <taxon>Actinopterygii</taxon>
        <taxon>Neopterygii</taxon>
        <taxon>Teleostei</taxon>
        <taxon>Neoteleostei</taxon>
        <taxon>Acanthomorphata</taxon>
        <taxon>Eupercaria</taxon>
        <taxon>Sciaenidae</taxon>
        <taxon>Collichthys</taxon>
    </lineage>
</organism>
<feature type="transmembrane region" description="Helical" evidence="6">
    <location>
        <begin position="434"/>
        <end position="451"/>
    </location>
</feature>
<evidence type="ECO:0000256" key="3">
    <source>
        <dbReference type="ARBA" id="ARBA00022989"/>
    </source>
</evidence>
<feature type="transmembrane region" description="Helical" evidence="6">
    <location>
        <begin position="42"/>
        <end position="65"/>
    </location>
</feature>
<dbReference type="PANTHER" id="PTHR23510">
    <property type="entry name" value="INNER MEMBRANE TRANSPORT PROTEIN YAJR"/>
    <property type="match status" value="1"/>
</dbReference>
<comment type="subcellular location">
    <subcellularLocation>
        <location evidence="1">Membrane</location>
        <topology evidence="1">Multi-pass membrane protein</topology>
    </subcellularLocation>
</comment>
<dbReference type="InterPro" id="IPR020846">
    <property type="entry name" value="MFS_dom"/>
</dbReference>
<gene>
    <name evidence="8" type="ORF">D9C73_008494</name>
</gene>
<keyword evidence="9" id="KW-1185">Reference proteome</keyword>
<reference evidence="8 9" key="1">
    <citation type="submission" date="2019-01" db="EMBL/GenBank/DDBJ databases">
        <title>Genome Assembly of Collichthys lucidus.</title>
        <authorList>
            <person name="Cai M."/>
            <person name="Xiao S."/>
        </authorList>
    </citation>
    <scope>NUCLEOTIDE SEQUENCE [LARGE SCALE GENOMIC DNA]</scope>
    <source>
        <strain evidence="8">JT15FE1705JMU</strain>
        <tissue evidence="8">Muscle</tissue>
    </source>
</reference>
<dbReference type="AlphaFoldDB" id="A0A4U5UJL8"/>
<dbReference type="OrthoDB" id="370281at2759"/>
<feature type="transmembrane region" description="Helical" evidence="6">
    <location>
        <begin position="175"/>
        <end position="194"/>
    </location>
</feature>
<accession>A0A4U5UJL8</accession>
<evidence type="ECO:0000256" key="4">
    <source>
        <dbReference type="ARBA" id="ARBA00023136"/>
    </source>
</evidence>
<evidence type="ECO:0000313" key="8">
    <source>
        <dbReference type="EMBL" id="TKS74411.1"/>
    </source>
</evidence>
<feature type="compositionally biased region" description="Acidic residues" evidence="5">
    <location>
        <begin position="214"/>
        <end position="228"/>
    </location>
</feature>
<dbReference type="STRING" id="240159.A0A4U5UJL8"/>
<keyword evidence="4 6" id="KW-0472">Membrane</keyword>
<evidence type="ECO:0000256" key="6">
    <source>
        <dbReference type="SAM" id="Phobius"/>
    </source>
</evidence>
<proteinExistence type="predicted"/>
<keyword evidence="3 6" id="KW-1133">Transmembrane helix</keyword>
<feature type="transmembrane region" description="Helical" evidence="6">
    <location>
        <begin position="134"/>
        <end position="155"/>
    </location>
</feature>
<dbReference type="SUPFAM" id="SSF103473">
    <property type="entry name" value="MFS general substrate transporter"/>
    <property type="match status" value="1"/>
</dbReference>
<feature type="transmembrane region" description="Helical" evidence="6">
    <location>
        <begin position="77"/>
        <end position="96"/>
    </location>
</feature>
<feature type="transmembrane region" description="Helical" evidence="6">
    <location>
        <begin position="390"/>
        <end position="413"/>
    </location>
</feature>
<evidence type="ECO:0000256" key="2">
    <source>
        <dbReference type="ARBA" id="ARBA00022692"/>
    </source>
</evidence>
<keyword evidence="2 6" id="KW-0812">Transmembrane</keyword>
<evidence type="ECO:0000256" key="1">
    <source>
        <dbReference type="ARBA" id="ARBA00004141"/>
    </source>
</evidence>
<feature type="transmembrane region" description="Helical" evidence="6">
    <location>
        <begin position="363"/>
        <end position="384"/>
    </location>
</feature>
<dbReference type="Proteomes" id="UP000298787">
    <property type="component" value="Chromosome 8"/>
</dbReference>